<evidence type="ECO:0000313" key="4">
    <source>
        <dbReference type="Proteomes" id="UP000216312"/>
    </source>
</evidence>
<dbReference type="AlphaFoldDB" id="A0A257LSE9"/>
<accession>A0A257LSE9</accession>
<dbReference type="SUPFAM" id="SSF53187">
    <property type="entry name" value="Zn-dependent exopeptidases"/>
    <property type="match status" value="1"/>
</dbReference>
<dbReference type="Proteomes" id="UP000216312">
    <property type="component" value="Unassembled WGS sequence"/>
</dbReference>
<organism evidence="3 4">
    <name type="scientific">candidate division WOR-3 bacterium 4484_18</name>
    <dbReference type="NCBI Taxonomy" id="2020626"/>
    <lineage>
        <taxon>Bacteria</taxon>
        <taxon>Bacteria division WOR-3</taxon>
    </lineage>
</organism>
<sequence>MSIEGKTVVLDPGHGGASKGAVGPTGLEEKSVNLHVALLVKSKLASRGIKVILTRDGDYDVPLDRRVAIARQVNADIFISIHHNANAERDPTINRTEIYYPWEGETPSEDLATHLYLAFRRHIGLETLPPLPSTYRVMRENVEPTVLGEASYISNPENERQLRRKEYLEREASAYTEAIINYLAAGNANLQITPQAKYIEVTGDDIDPATIEVFIDDKPYGYRYCNGRILVPYPQRRANLTVKVRTSR</sequence>
<dbReference type="Gene3D" id="3.40.630.40">
    <property type="entry name" value="Zn-dependent exopeptidases"/>
    <property type="match status" value="1"/>
</dbReference>
<keyword evidence="1" id="KW-0378">Hydrolase</keyword>
<dbReference type="GO" id="GO:0030288">
    <property type="term" value="C:outer membrane-bounded periplasmic space"/>
    <property type="evidence" value="ECO:0007669"/>
    <property type="project" value="TreeGrafter"/>
</dbReference>
<protein>
    <submittedName>
        <fullName evidence="3">N-acetylmuramoyl-L-alanine amidase</fullName>
    </submittedName>
</protein>
<dbReference type="CDD" id="cd02696">
    <property type="entry name" value="MurNAc-LAA"/>
    <property type="match status" value="1"/>
</dbReference>
<dbReference type="Pfam" id="PF01520">
    <property type="entry name" value="Amidase_3"/>
    <property type="match status" value="1"/>
</dbReference>
<dbReference type="SMART" id="SM00646">
    <property type="entry name" value="Ami_3"/>
    <property type="match status" value="1"/>
</dbReference>
<dbReference type="InterPro" id="IPR050695">
    <property type="entry name" value="N-acetylmuramoyl_amidase_3"/>
</dbReference>
<reference evidence="4" key="1">
    <citation type="submission" date="2017-07" db="EMBL/GenBank/DDBJ databases">
        <title>Novel pathways for hydrocarbon cycling and metabolic interdependencies in hydrothermal sediment communities.</title>
        <authorList>
            <person name="Dombrowski N."/>
            <person name="Seitz K."/>
            <person name="Teske A."/>
            <person name="Baker B."/>
        </authorList>
    </citation>
    <scope>NUCLEOTIDE SEQUENCE [LARGE SCALE GENOMIC DNA]</scope>
</reference>
<feature type="domain" description="MurNAc-LAA" evidence="2">
    <location>
        <begin position="67"/>
        <end position="180"/>
    </location>
</feature>
<evidence type="ECO:0000256" key="1">
    <source>
        <dbReference type="ARBA" id="ARBA00022801"/>
    </source>
</evidence>
<dbReference type="InterPro" id="IPR002508">
    <property type="entry name" value="MurNAc-LAA_cat"/>
</dbReference>
<comment type="caution">
    <text evidence="3">The sequence shown here is derived from an EMBL/GenBank/DDBJ whole genome shotgun (WGS) entry which is preliminary data.</text>
</comment>
<dbReference type="PANTHER" id="PTHR30404">
    <property type="entry name" value="N-ACETYLMURAMOYL-L-ALANINE AMIDASE"/>
    <property type="match status" value="1"/>
</dbReference>
<evidence type="ECO:0000259" key="2">
    <source>
        <dbReference type="SMART" id="SM00646"/>
    </source>
</evidence>
<proteinExistence type="predicted"/>
<name>A0A257LSE9_UNCW3</name>
<dbReference type="GO" id="GO:0009253">
    <property type="term" value="P:peptidoglycan catabolic process"/>
    <property type="evidence" value="ECO:0007669"/>
    <property type="project" value="InterPro"/>
</dbReference>
<gene>
    <name evidence="3" type="ORF">CGW93_04655</name>
</gene>
<dbReference type="GO" id="GO:0008745">
    <property type="term" value="F:N-acetylmuramoyl-L-alanine amidase activity"/>
    <property type="evidence" value="ECO:0007669"/>
    <property type="project" value="InterPro"/>
</dbReference>
<dbReference type="PANTHER" id="PTHR30404:SF0">
    <property type="entry name" value="N-ACETYLMURAMOYL-L-ALANINE AMIDASE AMIC"/>
    <property type="match status" value="1"/>
</dbReference>
<dbReference type="EMBL" id="NMUJ01000070">
    <property type="protein sequence ID" value="OYV02608.1"/>
    <property type="molecule type" value="Genomic_DNA"/>
</dbReference>
<evidence type="ECO:0000313" key="3">
    <source>
        <dbReference type="EMBL" id="OYV02608.1"/>
    </source>
</evidence>